<proteinExistence type="predicted"/>
<dbReference type="EMBL" id="JJPU01000061">
    <property type="protein sequence ID" value="KKG99138.1"/>
    <property type="molecule type" value="Genomic_DNA"/>
</dbReference>
<comment type="caution">
    <text evidence="6">The sequence shown here is derived from an EMBL/GenBank/DDBJ whole genome shotgun (WGS) entry which is preliminary data.</text>
</comment>
<dbReference type="EMBL" id="JJQE01000045">
    <property type="protein sequence ID" value="KKH30674.1"/>
    <property type="molecule type" value="Genomic_DNA"/>
</dbReference>
<dbReference type="EMBL" id="JJPD01000008">
    <property type="protein sequence ID" value="KKG46243.1"/>
    <property type="molecule type" value="Genomic_DNA"/>
</dbReference>
<evidence type="ECO:0000313" key="17">
    <source>
        <dbReference type="Proteomes" id="UP000034047"/>
    </source>
</evidence>
<evidence type="ECO:0000313" key="20">
    <source>
        <dbReference type="Proteomes" id="UP000034298"/>
    </source>
</evidence>
<dbReference type="Proteomes" id="UP000034667">
    <property type="component" value="Unassembled WGS sequence"/>
</dbReference>
<evidence type="ECO:0000313" key="24">
    <source>
        <dbReference type="Proteomes" id="UP000034667"/>
    </source>
</evidence>
<dbReference type="Proteomes" id="UP000034921">
    <property type="component" value="Unassembled WGS sequence"/>
</dbReference>
<evidence type="ECO:0000313" key="13">
    <source>
        <dbReference type="EMBL" id="KKH38884.1"/>
    </source>
</evidence>
<evidence type="ECO:0000313" key="22">
    <source>
        <dbReference type="Proteomes" id="UP000034577"/>
    </source>
</evidence>
<evidence type="ECO:0000313" key="4">
    <source>
        <dbReference type="EMBL" id="KKG33203.1"/>
    </source>
</evidence>
<dbReference type="PATRIC" id="fig|2209.41.peg.1641"/>
<evidence type="ECO:0000256" key="1">
    <source>
        <dbReference type="SAM" id="MobiDB-lite"/>
    </source>
</evidence>
<dbReference type="Proteomes" id="UP000034820">
    <property type="component" value="Unassembled WGS sequence"/>
</dbReference>
<reference evidence="16 17" key="1">
    <citation type="journal article" date="2015" name="ISME J.">
        <title>Genomic and phenotypic differentiation among Methanosarcina mazei populations from Columbia River sediment.</title>
        <authorList>
            <person name="Youngblut N.D."/>
            <person name="Wirth J.S."/>
            <person name="Henriksen J.R."/>
            <person name="Smith M."/>
            <person name="Simon H."/>
            <person name="Metcalf W.W."/>
            <person name="Whitaker R.J."/>
        </authorList>
    </citation>
    <scope>NUCLEOTIDE SEQUENCE [LARGE SCALE GENOMIC DNA]</scope>
    <source>
        <strain evidence="12 27">1.F.M.0.5</strain>
        <strain evidence="13 25">1.H.A.1A.1</strain>
        <strain evidence="15 28">1.H.M.1A.1</strain>
        <strain evidence="14 16">1.H.M.1A.2</strain>
        <strain evidence="2 18">2.F.A.2.3</strain>
        <strain evidence="3 17">2.F.T.2.6</strain>
        <strain evidence="4 20">3.F.A.1B.1</strain>
        <strain evidence="6 22">3.F.A.2.12</strain>
        <strain evidence="5 24">3.F.A.2.3</strain>
        <strain evidence="7 19">3.F.T.1A.1</strain>
        <strain evidence="8 29">3.H.A.2.6</strain>
        <strain evidence="9 23">3.H.M.1A.1</strain>
        <strain evidence="10 21">3.H.M.1B.1</strain>
        <strain evidence="11 26">3.H.T.1A.1</strain>
    </source>
</reference>
<dbReference type="EMBL" id="JJPE01000185">
    <property type="protein sequence ID" value="KKG38599.1"/>
    <property type="molecule type" value="Genomic_DNA"/>
</dbReference>
<evidence type="ECO:0000313" key="25">
    <source>
        <dbReference type="Proteomes" id="UP000034758"/>
    </source>
</evidence>
<dbReference type="Proteomes" id="UP000034040">
    <property type="component" value="Unassembled WGS sequence"/>
</dbReference>
<dbReference type="EMBL" id="JJPT01000085">
    <property type="protein sequence ID" value="KKG91054.1"/>
    <property type="molecule type" value="Genomic_DNA"/>
</dbReference>
<dbReference type="EMBL" id="JJPC01000105">
    <property type="protein sequence ID" value="KKG33203.1"/>
    <property type="molecule type" value="Genomic_DNA"/>
</dbReference>
<dbReference type="Proteomes" id="UP000034298">
    <property type="component" value="Unassembled WGS sequence"/>
</dbReference>
<gene>
    <name evidence="4" type="ORF">DU30_08215</name>
    <name evidence="2" type="ORF">DU31_14140</name>
    <name evidence="7" type="ORF">DU33_12115</name>
    <name evidence="3" type="ORF">DU34_07475</name>
    <name evidence="6" type="ORF">DU35_08430</name>
    <name evidence="5" type="ORF">DU41_04355</name>
    <name evidence="11" type="ORF">DU51_05685</name>
    <name evidence="13" type="ORF">DU54_10730</name>
    <name evidence="8" type="ORF">DU57_16045</name>
    <name evidence="12" type="ORF">DU60_04815</name>
    <name evidence="10" type="ORF">DU66_14340</name>
    <name evidence="9" type="ORF">DU69_09295</name>
    <name evidence="14" type="ORF">DU77_09455</name>
    <name evidence="15" type="ORF">DU86_08025</name>
</gene>
<evidence type="ECO:0000313" key="2">
    <source>
        <dbReference type="EMBL" id="KKG00725.1"/>
    </source>
</evidence>
<evidence type="ECO:0000313" key="6">
    <source>
        <dbReference type="EMBL" id="KKG46243.1"/>
    </source>
</evidence>
<dbReference type="Proteomes" id="UP000034468">
    <property type="component" value="Unassembled WGS sequence"/>
</dbReference>
<dbReference type="Proteomes" id="UP000034142">
    <property type="component" value="Unassembled WGS sequence"/>
</dbReference>
<evidence type="ECO:0000313" key="28">
    <source>
        <dbReference type="Proteomes" id="UP000034925"/>
    </source>
</evidence>
<dbReference type="EMBL" id="JJOR01000145">
    <property type="protein sequence ID" value="KKG00725.1"/>
    <property type="molecule type" value="Genomic_DNA"/>
</dbReference>
<evidence type="ECO:0000313" key="27">
    <source>
        <dbReference type="Proteomes" id="UP000034921"/>
    </source>
</evidence>
<evidence type="ECO:0000313" key="16">
    <source>
        <dbReference type="Proteomes" id="UP000034040"/>
    </source>
</evidence>
<evidence type="ECO:0000313" key="14">
    <source>
        <dbReference type="EMBL" id="KKH73633.1"/>
    </source>
</evidence>
<dbReference type="EMBL" id="JJQR01000090">
    <property type="protein sequence ID" value="KKH74595.1"/>
    <property type="molecule type" value="Genomic_DNA"/>
</dbReference>
<protein>
    <submittedName>
        <fullName evidence="6">Uncharacterized protein</fullName>
    </submittedName>
</protein>
<dbReference type="AlphaFoldDB" id="A0A0F8H4C4"/>
<dbReference type="EMBL" id="JJQS01000098">
    <property type="protein sequence ID" value="KKH73633.1"/>
    <property type="molecule type" value="Genomic_DNA"/>
</dbReference>
<dbReference type="EMBL" id="JJOU01000156">
    <property type="protein sequence ID" value="KKG11573.1"/>
    <property type="molecule type" value="Genomic_DNA"/>
</dbReference>
<evidence type="ECO:0000313" key="12">
    <source>
        <dbReference type="EMBL" id="KKH30674.1"/>
    </source>
</evidence>
<evidence type="ECO:0000313" key="5">
    <source>
        <dbReference type="EMBL" id="KKG38599.1"/>
    </source>
</evidence>
<evidence type="ECO:0000313" key="11">
    <source>
        <dbReference type="EMBL" id="KKH04800.1"/>
    </source>
</evidence>
<evidence type="ECO:0000313" key="29">
    <source>
        <dbReference type="Proteomes" id="UP000034950"/>
    </source>
</evidence>
<evidence type="ECO:0000313" key="10">
    <source>
        <dbReference type="EMBL" id="KKG99138.1"/>
    </source>
</evidence>
<evidence type="ECO:0000313" key="19">
    <source>
        <dbReference type="Proteomes" id="UP000034188"/>
    </source>
</evidence>
<evidence type="ECO:0000313" key="7">
    <source>
        <dbReference type="EMBL" id="KKG54939.1"/>
    </source>
</evidence>
<dbReference type="Proteomes" id="UP000034925">
    <property type="component" value="Unassembled WGS sequence"/>
</dbReference>
<name>A0A0F8H4C4_METMZ</name>
<evidence type="ECO:0000313" key="23">
    <source>
        <dbReference type="Proteomes" id="UP000034657"/>
    </source>
</evidence>
<dbReference type="EMBL" id="JJPY01000124">
    <property type="protein sequence ID" value="KKH04800.1"/>
    <property type="molecule type" value="Genomic_DNA"/>
</dbReference>
<evidence type="ECO:0000313" key="3">
    <source>
        <dbReference type="EMBL" id="KKG11573.1"/>
    </source>
</evidence>
<sequence>MPTALPRKQKEMRRKQKEMRRKQKEMRRKQKEMRRKQKEMRRKQKEIRRKIALASVFYFKIFYFFASFLRLARYQPDL</sequence>
<evidence type="ECO:0000313" key="21">
    <source>
        <dbReference type="Proteomes" id="UP000034468"/>
    </source>
</evidence>
<evidence type="ECO:0000313" key="8">
    <source>
        <dbReference type="EMBL" id="KKG87839.1"/>
    </source>
</evidence>
<accession>A0A0F8H4C4</accession>
<feature type="compositionally biased region" description="Basic residues" evidence="1">
    <location>
        <begin position="10"/>
        <end position="45"/>
    </location>
</feature>
<dbReference type="Proteomes" id="UP000034188">
    <property type="component" value="Unassembled WGS sequence"/>
</dbReference>
<evidence type="ECO:0000313" key="9">
    <source>
        <dbReference type="EMBL" id="KKG91054.1"/>
    </source>
</evidence>
<feature type="region of interest" description="Disordered" evidence="1">
    <location>
        <begin position="1"/>
        <end position="45"/>
    </location>
</feature>
<organism evidence="6 22">
    <name type="scientific">Methanosarcina mazei</name>
    <name type="common">Methanosarcina frisia</name>
    <dbReference type="NCBI Taxonomy" id="2209"/>
    <lineage>
        <taxon>Archaea</taxon>
        <taxon>Methanobacteriati</taxon>
        <taxon>Methanobacteriota</taxon>
        <taxon>Stenosarchaea group</taxon>
        <taxon>Methanomicrobia</taxon>
        <taxon>Methanosarcinales</taxon>
        <taxon>Methanosarcinaceae</taxon>
        <taxon>Methanosarcina</taxon>
    </lineage>
</organism>
<dbReference type="Proteomes" id="UP000034950">
    <property type="component" value="Unassembled WGS sequence"/>
</dbReference>
<dbReference type="EMBL" id="JJQG01000082">
    <property type="protein sequence ID" value="KKH38884.1"/>
    <property type="molecule type" value="Genomic_DNA"/>
</dbReference>
<dbReference type="EMBL" id="JJPR01000060">
    <property type="protein sequence ID" value="KKG87839.1"/>
    <property type="molecule type" value="Genomic_DNA"/>
</dbReference>
<dbReference type="Proteomes" id="UP000034758">
    <property type="component" value="Unassembled WGS sequence"/>
</dbReference>
<dbReference type="Proteomes" id="UP000034577">
    <property type="component" value="Unassembled WGS sequence"/>
</dbReference>
<dbReference type="Proteomes" id="UP000034047">
    <property type="component" value="Unassembled WGS sequence"/>
</dbReference>
<evidence type="ECO:0000313" key="26">
    <source>
        <dbReference type="Proteomes" id="UP000034820"/>
    </source>
</evidence>
<dbReference type="Proteomes" id="UP000034657">
    <property type="component" value="Unassembled WGS sequence"/>
</dbReference>
<dbReference type="EMBL" id="JJPI01000065">
    <property type="protein sequence ID" value="KKG54939.1"/>
    <property type="molecule type" value="Genomic_DNA"/>
</dbReference>
<evidence type="ECO:0000313" key="15">
    <source>
        <dbReference type="EMBL" id="KKH74595.1"/>
    </source>
</evidence>
<evidence type="ECO:0000313" key="18">
    <source>
        <dbReference type="Proteomes" id="UP000034142"/>
    </source>
</evidence>